<dbReference type="Proteomes" id="UP001150238">
    <property type="component" value="Unassembled WGS sequence"/>
</dbReference>
<accession>A0A9W9B051</accession>
<organism evidence="1 2">
    <name type="scientific">Lentinula lateritia</name>
    <dbReference type="NCBI Taxonomy" id="40482"/>
    <lineage>
        <taxon>Eukaryota</taxon>
        <taxon>Fungi</taxon>
        <taxon>Dikarya</taxon>
        <taxon>Basidiomycota</taxon>
        <taxon>Agaricomycotina</taxon>
        <taxon>Agaricomycetes</taxon>
        <taxon>Agaricomycetidae</taxon>
        <taxon>Agaricales</taxon>
        <taxon>Marasmiineae</taxon>
        <taxon>Omphalotaceae</taxon>
        <taxon>Lentinula</taxon>
    </lineage>
</organism>
<comment type="caution">
    <text evidence="1">The sequence shown here is derived from an EMBL/GenBank/DDBJ whole genome shotgun (WGS) entry which is preliminary data.</text>
</comment>
<reference evidence="1" key="2">
    <citation type="journal article" date="2023" name="Proc. Natl. Acad. Sci. U.S.A.">
        <title>A global phylogenomic analysis of the shiitake genus Lentinula.</title>
        <authorList>
            <person name="Sierra-Patev S."/>
            <person name="Min B."/>
            <person name="Naranjo-Ortiz M."/>
            <person name="Looney B."/>
            <person name="Konkel Z."/>
            <person name="Slot J.C."/>
            <person name="Sakamoto Y."/>
            <person name="Steenwyk J.L."/>
            <person name="Rokas A."/>
            <person name="Carro J."/>
            <person name="Camarero S."/>
            <person name="Ferreira P."/>
            <person name="Molpeceres G."/>
            <person name="Ruiz-Duenas F.J."/>
            <person name="Serrano A."/>
            <person name="Henrissat B."/>
            <person name="Drula E."/>
            <person name="Hughes K.W."/>
            <person name="Mata J.L."/>
            <person name="Ishikawa N.K."/>
            <person name="Vargas-Isla R."/>
            <person name="Ushijima S."/>
            <person name="Smith C.A."/>
            <person name="Donoghue J."/>
            <person name="Ahrendt S."/>
            <person name="Andreopoulos W."/>
            <person name="He G."/>
            <person name="LaButti K."/>
            <person name="Lipzen A."/>
            <person name="Ng V."/>
            <person name="Riley R."/>
            <person name="Sandor L."/>
            <person name="Barry K."/>
            <person name="Martinez A.T."/>
            <person name="Xiao Y."/>
            <person name="Gibbons J.G."/>
            <person name="Terashima K."/>
            <person name="Grigoriev I.V."/>
            <person name="Hibbett D."/>
        </authorList>
    </citation>
    <scope>NUCLEOTIDE SEQUENCE</scope>
    <source>
        <strain evidence="1">Sp2 HRB7682 ss15</strain>
    </source>
</reference>
<name>A0A9W9B051_9AGAR</name>
<proteinExistence type="predicted"/>
<dbReference type="Gene3D" id="3.80.10.10">
    <property type="entry name" value="Ribonuclease Inhibitor"/>
    <property type="match status" value="1"/>
</dbReference>
<evidence type="ECO:0000313" key="1">
    <source>
        <dbReference type="EMBL" id="KAJ4494863.1"/>
    </source>
</evidence>
<reference evidence="1" key="1">
    <citation type="submission" date="2022-08" db="EMBL/GenBank/DDBJ databases">
        <authorList>
            <consortium name="DOE Joint Genome Institute"/>
            <person name="Min B."/>
            <person name="Riley R."/>
            <person name="Sierra-Patev S."/>
            <person name="Naranjo-Ortiz M."/>
            <person name="Looney B."/>
            <person name="Konkel Z."/>
            <person name="Slot J.C."/>
            <person name="Sakamoto Y."/>
            <person name="Steenwyk J.L."/>
            <person name="Rokas A."/>
            <person name="Carro J."/>
            <person name="Camarero S."/>
            <person name="Ferreira P."/>
            <person name="Molpeceres G."/>
            <person name="Ruiz-Duenas F.J."/>
            <person name="Serrano A."/>
            <person name="Henrissat B."/>
            <person name="Drula E."/>
            <person name="Hughes K.W."/>
            <person name="Mata J.L."/>
            <person name="Ishikawa N.K."/>
            <person name="Vargas-Isla R."/>
            <person name="Ushijima S."/>
            <person name="Smith C.A."/>
            <person name="Ahrendt S."/>
            <person name="Andreopoulos W."/>
            <person name="He G."/>
            <person name="Labutti K."/>
            <person name="Lipzen A."/>
            <person name="Ng V."/>
            <person name="Sandor L."/>
            <person name="Barry K."/>
            <person name="Martinez A.T."/>
            <person name="Xiao Y."/>
            <person name="Gibbons J.G."/>
            <person name="Terashima K."/>
            <person name="Hibbett D.S."/>
            <person name="Grigoriev I.V."/>
        </authorList>
    </citation>
    <scope>NUCLEOTIDE SEQUENCE</scope>
    <source>
        <strain evidence="1">Sp2 HRB7682 ss15</strain>
    </source>
</reference>
<evidence type="ECO:0008006" key="3">
    <source>
        <dbReference type="Google" id="ProtNLM"/>
    </source>
</evidence>
<dbReference type="SUPFAM" id="SSF52047">
    <property type="entry name" value="RNI-like"/>
    <property type="match status" value="1"/>
</dbReference>
<evidence type="ECO:0000313" key="2">
    <source>
        <dbReference type="Proteomes" id="UP001150238"/>
    </source>
</evidence>
<gene>
    <name evidence="1" type="ORF">C8J55DRAFT_497811</name>
</gene>
<sequence>MIELPLEIWIYITAFIPEATLRTLLGVNLFFYNISMDVRYKSVVLQRFSAGTKKLLLRLADPAVGKRVRFLTASPDFQFYGAVASPPSFGDRINILQHVLHSFRRSRFDHVLRPETEGTIALINALPVMSNVMAFTVDSHSWGEHSGPELNTFLNTAWTSFSSNLKKLSLRGHAASFRTIITSKPSLPKVEELFFELIDSPSSPSDIEDVADILLTVFAPFINSFTPRLQALTFWAWTSFELSALFKALGNFPLLTCFNFQTSFPRTFRDDPSSLSNFLARHCAQLEILVLRLNTVPLLNAIPLERPLSEWMLKTFCENRFPHLQELQLYPSALPKGFDALLTCIQISADTLHTLVVRERYLDPQDLRRLIDVLLPNLQSLRLNLRELDVGVFTILAGKLPRLRSLSLYIGTVPPDIHTFISELKARIFIEWKLRNIGVWQGGSVAPPQLMHAIKHSIPSVVSFWGLGDTDTDASLTNEQPIIWSTRNIDDGVL</sequence>
<dbReference type="AlphaFoldDB" id="A0A9W9B051"/>
<protein>
    <recommendedName>
        <fullName evidence="3">F-box domain-containing protein</fullName>
    </recommendedName>
</protein>
<dbReference type="EMBL" id="JANVFS010000002">
    <property type="protein sequence ID" value="KAJ4494863.1"/>
    <property type="molecule type" value="Genomic_DNA"/>
</dbReference>
<dbReference type="InterPro" id="IPR032675">
    <property type="entry name" value="LRR_dom_sf"/>
</dbReference>